<dbReference type="CDD" id="cd18793">
    <property type="entry name" value="SF2_C_SNF"/>
    <property type="match status" value="1"/>
</dbReference>
<proteinExistence type="predicted"/>
<name>A0AB34IUH9_PRYPA</name>
<dbReference type="SMART" id="SM00184">
    <property type="entry name" value="RING"/>
    <property type="match status" value="1"/>
</dbReference>
<feature type="compositionally biased region" description="Pro residues" evidence="9">
    <location>
        <begin position="724"/>
        <end position="753"/>
    </location>
</feature>
<comment type="caution">
    <text evidence="12">The sequence shown here is derived from an EMBL/GenBank/DDBJ whole genome shotgun (WGS) entry which is preliminary data.</text>
</comment>
<dbReference type="InterPro" id="IPR014001">
    <property type="entry name" value="Helicase_ATP-bd"/>
</dbReference>
<evidence type="ECO:0000256" key="8">
    <source>
        <dbReference type="PROSITE-ProRule" id="PRU00175"/>
    </source>
</evidence>
<feature type="region of interest" description="Disordered" evidence="9">
    <location>
        <begin position="722"/>
        <end position="754"/>
    </location>
</feature>
<feature type="region of interest" description="Disordered" evidence="9">
    <location>
        <begin position="232"/>
        <end position="301"/>
    </location>
</feature>
<feature type="region of interest" description="Disordered" evidence="9">
    <location>
        <begin position="99"/>
        <end position="122"/>
    </location>
</feature>
<keyword evidence="7" id="KW-0067">ATP-binding</keyword>
<dbReference type="GO" id="GO:0016787">
    <property type="term" value="F:hydrolase activity"/>
    <property type="evidence" value="ECO:0007669"/>
    <property type="project" value="UniProtKB-KW"/>
</dbReference>
<evidence type="ECO:0000259" key="11">
    <source>
        <dbReference type="PROSITE" id="PS51194"/>
    </source>
</evidence>
<feature type="domain" description="Helicase C-terminal" evidence="11">
    <location>
        <begin position="1391"/>
        <end position="1572"/>
    </location>
</feature>
<feature type="region of interest" description="Disordered" evidence="9">
    <location>
        <begin position="1125"/>
        <end position="1237"/>
    </location>
</feature>
<feature type="compositionally biased region" description="Low complexity" evidence="9">
    <location>
        <begin position="1205"/>
        <end position="1237"/>
    </location>
</feature>
<evidence type="ECO:0000256" key="2">
    <source>
        <dbReference type="ARBA" id="ARBA00022741"/>
    </source>
</evidence>
<keyword evidence="2" id="KW-0547">Nucleotide-binding</keyword>
<sequence>MVSAASPLSRPPSSSMALEALRAVVGDALTTPQLSDLLHAHAGDATAAANAFLDGAAVLQPPPRRVELSWPQPLGAIETDAFSLVRLRGEALCDARLELEPPRGSRRSAEEPRKLPAKRKLSDEMQPLRIRRSSVDAAGGPAAGAAIGRLPLGVSRYLQPLLLDGKVEVDVELREVPLHLELMSTLRLRLHVRVHRAAFLDEGGAAHADANGDERQLAFARLLEAVQLLPCNEEEPNEGDARAASWGERGGVDGKDDGTEREESVEMEVDAGSGAVDAGRRETELESVGKTDKQPMGQEGQRSLMCCEIGREIESRGKENVEEGGDAHMDCVEEREACDEDGLAADAVHEFLGEQRHEKEEGSTSGEGGEKSGEDGVEVESVISGTGIVDGEEHGSADEVTSRSGDKETKEDGVQKAESAASGGQCAKGGGGGLKEDQEKASPGGEECGRDGQEQETAGRGSDDAGADGLEKDTLRGGAEDGREASQASSTPSGGDAMNAEQRARIAHNRQMAMERRKLTSAAAGEPLSDEQRALLEEKRAAAQRKRQQREAERERRVVAARFGPLLAGFHYAARTAALPRAASDAVSAPSAAEARSEGSGELCGSELHAVFEQLSTESAALPTLEPPPTLKAELRVYQKQSLWWMVSREEGTGERQTSGTTWQHYRLPCGLRFYMHPTSGHVSLRKPLDEGETRGGILADEMGLGKTIQVIALLLHDRWQQQPPAPAPTPSPPPPPPPALPSPPPPPSPPPAALRDAFAALMARRGGKRAAVSRQPPAPTSAPHQLVAHCGVLRSAADSQSGATLILCPMSLLAHWVEELATRARCREGACATPHGLQLIVYYGMQRGELPPVMSARHVVLSSYGTAASEWASPARRKGLHRVLWRRLVIDEAHEIKNPASKTARAVFTLKAERRWALTGEGQRPFAQHHLGRPLHSLLLHSASPSPPHVSPLCTAVYPSRTPLQNRLSELYSLLHFLRLPGIPCAAAWQRMGATPACLQQLQRWLRPLMLRRTKSSRDTSGQLILQLPPRCVRVVHLHMSDAERDFYSALHARSRTQFHTFVAEGKVLSKYSSVLALLLQLRQACDHPFLVLSRADATASAASLARQLPAHAAAFLSGLASTRPASAPSAPLAPEEAAAGVAQEEAADGATAAGVAEGTTTERAAEGTTAEGPAEGTTTEEGEAEGTTAEGEAEGTKAEVEAEGTTTEGEAEGTTAEGVAEGTATEGAAEGTTTDGVTEGEVAEGATVAGVAKGTPVEGAAGGVEGAAAEGVEEGRTVEAQAEMDSVGDAKGVATRAVAEAVAPEGEVSEAADRFECPVCLEPPEDAVLTSCGHCFCRECILGCFGRSQLAHCPLCRQTCDRAKLVTVPRNSRFSVDVEDESKWRSSAKVEALLAALHEVAAEDERRGESGVTKSVVFSQWTGMLDLVATALRRDQRFRFCRLDGSMATEERQKNLTSFRTERGVRVMLLSLKAGGVGLNLTAAQRVFLLDPWWNPAVEQQAMDRVHRIGQTQPVIVTRFIVKGTVEEKMLQLQERKRALCSSALGAEVDGDSNGRSREEARKLRIQDLAFCFE</sequence>
<dbReference type="EMBL" id="JBGBPQ010000019">
    <property type="protein sequence ID" value="KAL1505106.1"/>
    <property type="molecule type" value="Genomic_DNA"/>
</dbReference>
<dbReference type="InterPro" id="IPR001841">
    <property type="entry name" value="Znf_RING"/>
</dbReference>
<dbReference type="Pfam" id="PF00176">
    <property type="entry name" value="SNF2-rel_dom"/>
    <property type="match status" value="2"/>
</dbReference>
<dbReference type="InterPro" id="IPR018957">
    <property type="entry name" value="Znf_C3HC4_RING-type"/>
</dbReference>
<evidence type="ECO:0000256" key="5">
    <source>
        <dbReference type="ARBA" id="ARBA00022806"/>
    </source>
</evidence>
<dbReference type="InterPro" id="IPR017907">
    <property type="entry name" value="Znf_RING_CS"/>
</dbReference>
<dbReference type="Gene3D" id="3.40.50.10810">
    <property type="entry name" value="Tandem AAA-ATPase domain"/>
    <property type="match status" value="3"/>
</dbReference>
<dbReference type="Gene3D" id="3.30.40.10">
    <property type="entry name" value="Zinc/RING finger domain, C3HC4 (zinc finger)"/>
    <property type="match status" value="1"/>
</dbReference>
<dbReference type="SMART" id="SM00487">
    <property type="entry name" value="DEXDc"/>
    <property type="match status" value="1"/>
</dbReference>
<gene>
    <name evidence="12" type="ORF">AB1Y20_008865</name>
</gene>
<evidence type="ECO:0000256" key="1">
    <source>
        <dbReference type="ARBA" id="ARBA00022723"/>
    </source>
</evidence>
<dbReference type="PROSITE" id="PS00518">
    <property type="entry name" value="ZF_RING_1"/>
    <property type="match status" value="1"/>
</dbReference>
<evidence type="ECO:0000256" key="4">
    <source>
        <dbReference type="ARBA" id="ARBA00022801"/>
    </source>
</evidence>
<dbReference type="Proteomes" id="UP001515480">
    <property type="component" value="Unassembled WGS sequence"/>
</dbReference>
<dbReference type="GO" id="GO:0008094">
    <property type="term" value="F:ATP-dependent activity, acting on DNA"/>
    <property type="evidence" value="ECO:0007669"/>
    <property type="project" value="TreeGrafter"/>
</dbReference>
<evidence type="ECO:0000313" key="13">
    <source>
        <dbReference type="Proteomes" id="UP001515480"/>
    </source>
</evidence>
<feature type="compositionally biased region" description="Basic and acidic residues" evidence="9">
    <location>
        <begin position="250"/>
        <end position="264"/>
    </location>
</feature>
<dbReference type="PROSITE" id="PS51194">
    <property type="entry name" value="HELICASE_CTER"/>
    <property type="match status" value="1"/>
</dbReference>
<dbReference type="CDD" id="cd18008">
    <property type="entry name" value="DEXDc_SHPRH-like"/>
    <property type="match status" value="1"/>
</dbReference>
<dbReference type="InterPro" id="IPR049730">
    <property type="entry name" value="SNF2/RAD54-like_C"/>
</dbReference>
<feature type="compositionally biased region" description="Basic and acidic residues" evidence="9">
    <location>
        <begin position="469"/>
        <end position="484"/>
    </location>
</feature>
<dbReference type="GO" id="GO:0005634">
    <property type="term" value="C:nucleus"/>
    <property type="evidence" value="ECO:0007669"/>
    <property type="project" value="TreeGrafter"/>
</dbReference>
<evidence type="ECO:0000256" key="7">
    <source>
        <dbReference type="ARBA" id="ARBA00022840"/>
    </source>
</evidence>
<feature type="compositionally biased region" description="Basic and acidic residues" evidence="9">
    <location>
        <begin position="278"/>
        <end position="293"/>
    </location>
</feature>
<feature type="compositionally biased region" description="Basic and acidic residues" evidence="9">
    <location>
        <begin position="99"/>
        <end position="114"/>
    </location>
</feature>
<dbReference type="InterPro" id="IPR001650">
    <property type="entry name" value="Helicase_C-like"/>
</dbReference>
<feature type="compositionally biased region" description="Low complexity" evidence="9">
    <location>
        <begin position="1125"/>
        <end position="1179"/>
    </location>
</feature>
<keyword evidence="6" id="KW-0862">Zinc</keyword>
<keyword evidence="1" id="KW-0479">Metal-binding</keyword>
<evidence type="ECO:0008006" key="14">
    <source>
        <dbReference type="Google" id="ProtNLM"/>
    </source>
</evidence>
<dbReference type="InterPro" id="IPR013083">
    <property type="entry name" value="Znf_RING/FYVE/PHD"/>
</dbReference>
<evidence type="ECO:0000256" key="6">
    <source>
        <dbReference type="ARBA" id="ARBA00022833"/>
    </source>
</evidence>
<reference evidence="12 13" key="1">
    <citation type="journal article" date="2024" name="Science">
        <title>Giant polyketide synthase enzymes in the biosynthesis of giant marine polyether toxins.</title>
        <authorList>
            <person name="Fallon T.R."/>
            <person name="Shende V.V."/>
            <person name="Wierzbicki I.H."/>
            <person name="Pendleton A.L."/>
            <person name="Watervoot N.F."/>
            <person name="Auber R.P."/>
            <person name="Gonzalez D.J."/>
            <person name="Wisecaver J.H."/>
            <person name="Moore B.S."/>
        </authorList>
    </citation>
    <scope>NUCLEOTIDE SEQUENCE [LARGE SCALE GENOMIC DNA]</scope>
    <source>
        <strain evidence="12 13">12B1</strain>
    </source>
</reference>
<evidence type="ECO:0000259" key="10">
    <source>
        <dbReference type="PROSITE" id="PS50089"/>
    </source>
</evidence>
<dbReference type="InterPro" id="IPR038718">
    <property type="entry name" value="SNF2-like_sf"/>
</dbReference>
<feature type="region of interest" description="Disordered" evidence="9">
    <location>
        <begin position="353"/>
        <end position="508"/>
    </location>
</feature>
<keyword evidence="13" id="KW-1185">Reference proteome</keyword>
<dbReference type="Pfam" id="PF00097">
    <property type="entry name" value="zf-C3HC4"/>
    <property type="match status" value="1"/>
</dbReference>
<feature type="compositionally biased region" description="Basic and acidic residues" evidence="9">
    <location>
        <begin position="391"/>
        <end position="415"/>
    </location>
</feature>
<dbReference type="SMART" id="SM00490">
    <property type="entry name" value="HELICc"/>
    <property type="match status" value="1"/>
</dbReference>
<protein>
    <recommendedName>
        <fullName evidence="14">Anaphase-promoting complex subunit 11</fullName>
    </recommendedName>
</protein>
<dbReference type="InterPro" id="IPR027417">
    <property type="entry name" value="P-loop_NTPase"/>
</dbReference>
<evidence type="ECO:0000313" key="12">
    <source>
        <dbReference type="EMBL" id="KAL1505106.1"/>
    </source>
</evidence>
<keyword evidence="4" id="KW-0378">Hydrolase</keyword>
<dbReference type="PANTHER" id="PTHR45626:SF22">
    <property type="entry name" value="DNA REPAIR PROTEIN RAD5"/>
    <property type="match status" value="1"/>
</dbReference>
<feature type="compositionally biased region" description="Basic and acidic residues" evidence="9">
    <location>
        <begin position="353"/>
        <end position="374"/>
    </location>
</feature>
<organism evidence="12 13">
    <name type="scientific">Prymnesium parvum</name>
    <name type="common">Toxic golden alga</name>
    <dbReference type="NCBI Taxonomy" id="97485"/>
    <lineage>
        <taxon>Eukaryota</taxon>
        <taxon>Haptista</taxon>
        <taxon>Haptophyta</taxon>
        <taxon>Prymnesiophyceae</taxon>
        <taxon>Prymnesiales</taxon>
        <taxon>Prymnesiaceae</taxon>
        <taxon>Prymnesium</taxon>
    </lineage>
</organism>
<evidence type="ECO:0000256" key="3">
    <source>
        <dbReference type="ARBA" id="ARBA00022771"/>
    </source>
</evidence>
<dbReference type="GO" id="GO:0006281">
    <property type="term" value="P:DNA repair"/>
    <property type="evidence" value="ECO:0007669"/>
    <property type="project" value="TreeGrafter"/>
</dbReference>
<dbReference type="SUPFAM" id="SSF57850">
    <property type="entry name" value="RING/U-box"/>
    <property type="match status" value="1"/>
</dbReference>
<dbReference type="GO" id="GO:0008270">
    <property type="term" value="F:zinc ion binding"/>
    <property type="evidence" value="ECO:0007669"/>
    <property type="project" value="UniProtKB-KW"/>
</dbReference>
<dbReference type="Gene3D" id="3.40.50.300">
    <property type="entry name" value="P-loop containing nucleotide triphosphate hydrolases"/>
    <property type="match status" value="2"/>
</dbReference>
<dbReference type="InterPro" id="IPR000330">
    <property type="entry name" value="SNF2_N"/>
</dbReference>
<accession>A0AB34IUH9</accession>
<dbReference type="GO" id="GO:0004386">
    <property type="term" value="F:helicase activity"/>
    <property type="evidence" value="ECO:0007669"/>
    <property type="project" value="UniProtKB-KW"/>
</dbReference>
<dbReference type="GO" id="GO:0005524">
    <property type="term" value="F:ATP binding"/>
    <property type="evidence" value="ECO:0007669"/>
    <property type="project" value="UniProtKB-KW"/>
</dbReference>
<feature type="domain" description="RING-type" evidence="10">
    <location>
        <begin position="1319"/>
        <end position="1359"/>
    </location>
</feature>
<dbReference type="Pfam" id="PF00271">
    <property type="entry name" value="Helicase_C"/>
    <property type="match status" value="1"/>
</dbReference>
<dbReference type="SUPFAM" id="SSF52540">
    <property type="entry name" value="P-loop containing nucleoside triphosphate hydrolases"/>
    <property type="match status" value="2"/>
</dbReference>
<dbReference type="PANTHER" id="PTHR45626">
    <property type="entry name" value="TRANSCRIPTION TERMINATION FACTOR 2-RELATED"/>
    <property type="match status" value="1"/>
</dbReference>
<dbReference type="PROSITE" id="PS50089">
    <property type="entry name" value="ZF_RING_2"/>
    <property type="match status" value="1"/>
</dbReference>
<keyword evidence="3 8" id="KW-0863">Zinc-finger</keyword>
<dbReference type="CDD" id="cd16449">
    <property type="entry name" value="RING-HC"/>
    <property type="match status" value="1"/>
</dbReference>
<dbReference type="InterPro" id="IPR050628">
    <property type="entry name" value="SNF2_RAD54_helicase_TF"/>
</dbReference>
<evidence type="ECO:0000256" key="9">
    <source>
        <dbReference type="SAM" id="MobiDB-lite"/>
    </source>
</evidence>
<keyword evidence="5" id="KW-0347">Helicase</keyword>